<protein>
    <recommendedName>
        <fullName evidence="3">Immunity protein 30 domain-containing protein</fullName>
    </recommendedName>
</protein>
<organism evidence="1 2">
    <name type="scientific">Flavobacterium johnsoniae (strain ATCC 17061 / DSM 2064 / JCM 8514 / BCRC 14874 / CCUG 350202 / NBRC 14942 / NCIMB 11054 / UW101)</name>
    <name type="common">Cytophaga johnsonae</name>
    <dbReference type="NCBI Taxonomy" id="376686"/>
    <lineage>
        <taxon>Bacteria</taxon>
        <taxon>Pseudomonadati</taxon>
        <taxon>Bacteroidota</taxon>
        <taxon>Flavobacteriia</taxon>
        <taxon>Flavobacteriales</taxon>
        <taxon>Flavobacteriaceae</taxon>
        <taxon>Flavobacterium</taxon>
    </lineage>
</organism>
<proteinExistence type="predicted"/>
<keyword evidence="2" id="KW-1185">Reference proteome</keyword>
<gene>
    <name evidence="1" type="ordered locus">Fjoh_0899</name>
</gene>
<evidence type="ECO:0008006" key="3">
    <source>
        <dbReference type="Google" id="ProtNLM"/>
    </source>
</evidence>
<evidence type="ECO:0000313" key="1">
    <source>
        <dbReference type="EMBL" id="ABQ03933.1"/>
    </source>
</evidence>
<sequence>MTTQIETIITNLEQYIQKAYETGDEYEFIDLAYEICDELEAMEDNFNAIEPLFELIERSPDIDYGCPGPLGSFMENHYKNGYEELLLKSIERKPTEYTLFLLHRLINDKNNSEHQKYLDLMKSISLNTAYPQNIIDNAKDSFTYFEQI</sequence>
<name>A5FLJ1_FLAJ1</name>
<dbReference type="eggNOG" id="ENOG5030MF4">
    <property type="taxonomic scope" value="Bacteria"/>
</dbReference>
<reference evidence="1 2" key="1">
    <citation type="journal article" date="2009" name="Appl. Environ. Microbiol.">
        <title>Novel features of the polysaccharide-digesting gliding bacterium Flavobacterium johnsoniae as revealed by genome sequence analysis.</title>
        <authorList>
            <person name="McBride M.J."/>
            <person name="Xie G."/>
            <person name="Martens E.C."/>
            <person name="Lapidus A."/>
            <person name="Henrissat B."/>
            <person name="Rhodes R.G."/>
            <person name="Goltsman E."/>
            <person name="Wang W."/>
            <person name="Xu J."/>
            <person name="Hunnicutt D.W."/>
            <person name="Staroscik A.M."/>
            <person name="Hoover T.R."/>
            <person name="Cheng Y.Q."/>
            <person name="Stein J.L."/>
        </authorList>
    </citation>
    <scope>NUCLEOTIDE SEQUENCE [LARGE SCALE GENOMIC DNA]</scope>
    <source>
        <strain evidence="2">ATCC 17061 / DSM 2064 / JCM 8514 / BCRC 14874 / CCUG 350202 / NBRC 14942 / NCIMB 11054 / UW101</strain>
    </source>
</reference>
<dbReference type="GeneID" id="31763770"/>
<accession>A5FLJ1</accession>
<dbReference type="KEGG" id="fjo:Fjoh_0899"/>
<dbReference type="STRING" id="376686.Fjoh_0899"/>
<dbReference type="RefSeq" id="WP_012022986.1">
    <property type="nucleotide sequence ID" value="NC_009441.1"/>
</dbReference>
<dbReference type="Proteomes" id="UP000006694">
    <property type="component" value="Chromosome"/>
</dbReference>
<dbReference type="AlphaFoldDB" id="A5FLJ1"/>
<dbReference type="HOGENOM" id="CLU_148525_1_0_10"/>
<evidence type="ECO:0000313" key="2">
    <source>
        <dbReference type="Proteomes" id="UP000006694"/>
    </source>
</evidence>
<dbReference type="EMBL" id="CP000685">
    <property type="protein sequence ID" value="ABQ03933.1"/>
    <property type="molecule type" value="Genomic_DNA"/>
</dbReference>